<protein>
    <submittedName>
        <fullName evidence="1">Uncharacterized protein</fullName>
    </submittedName>
</protein>
<dbReference type="EMBL" id="CAEY01001958">
    <property type="status" value="NOT_ANNOTATED_CDS"/>
    <property type="molecule type" value="Genomic_DNA"/>
</dbReference>
<name>T1KCA5_TETUR</name>
<evidence type="ECO:0000313" key="1">
    <source>
        <dbReference type="EnsemblMetazoa" id="tetur08g06940.1"/>
    </source>
</evidence>
<reference evidence="2" key="1">
    <citation type="submission" date="2011-08" db="EMBL/GenBank/DDBJ databases">
        <authorList>
            <person name="Rombauts S."/>
        </authorList>
    </citation>
    <scope>NUCLEOTIDE SEQUENCE</scope>
    <source>
        <strain evidence="2">London</strain>
    </source>
</reference>
<dbReference type="AlphaFoldDB" id="T1KCA5"/>
<sequence>MMDFHSEFSQHIHPVIYNDGLFSDEEFIGVDTSTLLPVLSPTIVESVFDSDKDQTPINKQKNGNESISLKKERMLENGQIKIFTQAIDSYYNSTSDSVSPSLSSTTSPSTGYINSNAVNDIEMSPTSEYFKSSRITNQVARISENSVSADNCQVKKTWNSNVGKKILAVHFSPMNIKSEFLSTQTMLDGFEAFALQEAANAIQGIIIHEHSEEILKAHQADLCADPRPEITFGG</sequence>
<reference evidence="1" key="2">
    <citation type="submission" date="2015-06" db="UniProtKB">
        <authorList>
            <consortium name="EnsemblMetazoa"/>
        </authorList>
    </citation>
    <scope>IDENTIFICATION</scope>
</reference>
<evidence type="ECO:0000313" key="2">
    <source>
        <dbReference type="Proteomes" id="UP000015104"/>
    </source>
</evidence>
<dbReference type="Proteomes" id="UP000015104">
    <property type="component" value="Unassembled WGS sequence"/>
</dbReference>
<dbReference type="EnsemblMetazoa" id="tetur08g06940.1">
    <property type="protein sequence ID" value="tetur08g06940.1"/>
    <property type="gene ID" value="tetur08g06940"/>
</dbReference>
<organism evidence="1 2">
    <name type="scientific">Tetranychus urticae</name>
    <name type="common">Two-spotted spider mite</name>
    <dbReference type="NCBI Taxonomy" id="32264"/>
    <lineage>
        <taxon>Eukaryota</taxon>
        <taxon>Metazoa</taxon>
        <taxon>Ecdysozoa</taxon>
        <taxon>Arthropoda</taxon>
        <taxon>Chelicerata</taxon>
        <taxon>Arachnida</taxon>
        <taxon>Acari</taxon>
        <taxon>Acariformes</taxon>
        <taxon>Trombidiformes</taxon>
        <taxon>Prostigmata</taxon>
        <taxon>Eleutherengona</taxon>
        <taxon>Raphignathae</taxon>
        <taxon>Tetranychoidea</taxon>
        <taxon>Tetranychidae</taxon>
        <taxon>Tetranychus</taxon>
    </lineage>
</organism>
<keyword evidence="2" id="KW-1185">Reference proteome</keyword>
<accession>T1KCA5</accession>
<proteinExistence type="predicted"/>
<dbReference type="HOGENOM" id="CLU_052892_0_0_1"/>